<organism evidence="8 9">
    <name type="scientific">Zingiber officinale</name>
    <name type="common">Ginger</name>
    <name type="synonym">Amomum zingiber</name>
    <dbReference type="NCBI Taxonomy" id="94328"/>
    <lineage>
        <taxon>Eukaryota</taxon>
        <taxon>Viridiplantae</taxon>
        <taxon>Streptophyta</taxon>
        <taxon>Embryophyta</taxon>
        <taxon>Tracheophyta</taxon>
        <taxon>Spermatophyta</taxon>
        <taxon>Magnoliopsida</taxon>
        <taxon>Liliopsida</taxon>
        <taxon>Zingiberales</taxon>
        <taxon>Zingiberaceae</taxon>
        <taxon>Zingiber</taxon>
    </lineage>
</organism>
<dbReference type="PROSITE" id="PS51032">
    <property type="entry name" value="AP2_ERF"/>
    <property type="match status" value="1"/>
</dbReference>
<feature type="domain" description="AP2/ERF" evidence="7">
    <location>
        <begin position="97"/>
        <end position="154"/>
    </location>
</feature>
<dbReference type="GO" id="GO:0003700">
    <property type="term" value="F:DNA-binding transcription factor activity"/>
    <property type="evidence" value="ECO:0007669"/>
    <property type="project" value="InterPro"/>
</dbReference>
<sequence>MDHTEYELASATFGFEDGSNVFSYQGTQWHGHALSARKVPCYKTLPAKWNVWGGCNEFREVWGFTNQVDYIIHSSAASPVLRTKLSALSNMARPQKRFRGVRQRHWGSWVSEIRHPLLKTRIWLGTFETAYDAARAYDEAARLMCGAMAKTNFSHGPNGSSPVKCKYLSATLHARLHRFNLQSVQAAQPTDSGMPLRKPSSPSVSVAISRSPSEVNPALVGENVEVSCLEECHVEQMIEELLDSNLSMELCFTAL</sequence>
<dbReference type="InterPro" id="IPR001471">
    <property type="entry name" value="AP2/ERF_dom"/>
</dbReference>
<dbReference type="PANTHER" id="PTHR31194">
    <property type="entry name" value="SHN SHINE , DNA BINDING / TRANSCRIPTION FACTOR"/>
    <property type="match status" value="1"/>
</dbReference>
<dbReference type="PRINTS" id="PR00367">
    <property type="entry name" value="ETHRSPELEMNT"/>
</dbReference>
<evidence type="ECO:0000256" key="1">
    <source>
        <dbReference type="ARBA" id="ARBA00004123"/>
    </source>
</evidence>
<feature type="compositionally biased region" description="Low complexity" evidence="6">
    <location>
        <begin position="199"/>
        <end position="208"/>
    </location>
</feature>
<keyword evidence="4" id="KW-0804">Transcription</keyword>
<dbReference type="Proteomes" id="UP000734854">
    <property type="component" value="Unassembled WGS sequence"/>
</dbReference>
<name>A0A8J5H569_ZINOF</name>
<dbReference type="FunFam" id="3.30.730.10:FF:000001">
    <property type="entry name" value="Ethylene-responsive transcription factor 2"/>
    <property type="match status" value="1"/>
</dbReference>
<feature type="region of interest" description="Disordered" evidence="6">
    <location>
        <begin position="187"/>
        <end position="208"/>
    </location>
</feature>
<evidence type="ECO:0000256" key="5">
    <source>
        <dbReference type="ARBA" id="ARBA00023242"/>
    </source>
</evidence>
<dbReference type="InterPro" id="IPR036955">
    <property type="entry name" value="AP2/ERF_dom_sf"/>
</dbReference>
<evidence type="ECO:0000259" key="7">
    <source>
        <dbReference type="PROSITE" id="PS51032"/>
    </source>
</evidence>
<comment type="caution">
    <text evidence="8">The sequence shown here is derived from an EMBL/GenBank/DDBJ whole genome shotgun (WGS) entry which is preliminary data.</text>
</comment>
<dbReference type="EMBL" id="JACMSC010000008">
    <property type="protein sequence ID" value="KAG6509925.1"/>
    <property type="molecule type" value="Genomic_DNA"/>
</dbReference>
<dbReference type="PANTHER" id="PTHR31194:SF192">
    <property type="entry name" value="OS02G0797100 PROTEIN"/>
    <property type="match status" value="1"/>
</dbReference>
<dbReference type="GO" id="GO:0005634">
    <property type="term" value="C:nucleus"/>
    <property type="evidence" value="ECO:0007669"/>
    <property type="project" value="UniProtKB-SubCell"/>
</dbReference>
<evidence type="ECO:0000256" key="6">
    <source>
        <dbReference type="SAM" id="MobiDB-lite"/>
    </source>
</evidence>
<dbReference type="InterPro" id="IPR050913">
    <property type="entry name" value="AP2/ERF_ERF"/>
</dbReference>
<evidence type="ECO:0000313" key="9">
    <source>
        <dbReference type="Proteomes" id="UP000734854"/>
    </source>
</evidence>
<dbReference type="AlphaFoldDB" id="A0A8J5H569"/>
<evidence type="ECO:0000256" key="3">
    <source>
        <dbReference type="ARBA" id="ARBA00023125"/>
    </source>
</evidence>
<dbReference type="Gene3D" id="3.30.730.10">
    <property type="entry name" value="AP2/ERF domain"/>
    <property type="match status" value="1"/>
</dbReference>
<dbReference type="GO" id="GO:0003677">
    <property type="term" value="F:DNA binding"/>
    <property type="evidence" value="ECO:0007669"/>
    <property type="project" value="UniProtKB-KW"/>
</dbReference>
<protein>
    <recommendedName>
        <fullName evidence="7">AP2/ERF domain-containing protein</fullName>
    </recommendedName>
</protein>
<evidence type="ECO:0000313" key="8">
    <source>
        <dbReference type="EMBL" id="KAG6509925.1"/>
    </source>
</evidence>
<gene>
    <name evidence="8" type="ORF">ZIOFF_027933</name>
</gene>
<dbReference type="CDD" id="cd00018">
    <property type="entry name" value="AP2"/>
    <property type="match status" value="1"/>
</dbReference>
<evidence type="ECO:0000256" key="2">
    <source>
        <dbReference type="ARBA" id="ARBA00023015"/>
    </source>
</evidence>
<reference evidence="8 9" key="1">
    <citation type="submission" date="2020-08" db="EMBL/GenBank/DDBJ databases">
        <title>Plant Genome Project.</title>
        <authorList>
            <person name="Zhang R.-G."/>
        </authorList>
    </citation>
    <scope>NUCLEOTIDE SEQUENCE [LARGE SCALE GENOMIC DNA]</scope>
    <source>
        <tissue evidence="8">Rhizome</tissue>
    </source>
</reference>
<keyword evidence="5" id="KW-0539">Nucleus</keyword>
<dbReference type="SUPFAM" id="SSF54171">
    <property type="entry name" value="DNA-binding domain"/>
    <property type="match status" value="1"/>
</dbReference>
<comment type="subcellular location">
    <subcellularLocation>
        <location evidence="1">Nucleus</location>
    </subcellularLocation>
</comment>
<keyword evidence="3" id="KW-0238">DNA-binding</keyword>
<dbReference type="InterPro" id="IPR016177">
    <property type="entry name" value="DNA-bd_dom_sf"/>
</dbReference>
<keyword evidence="9" id="KW-1185">Reference proteome</keyword>
<keyword evidence="2" id="KW-0805">Transcription regulation</keyword>
<evidence type="ECO:0000256" key="4">
    <source>
        <dbReference type="ARBA" id="ARBA00023163"/>
    </source>
</evidence>
<dbReference type="SMART" id="SM00380">
    <property type="entry name" value="AP2"/>
    <property type="match status" value="1"/>
</dbReference>
<accession>A0A8J5H569</accession>
<proteinExistence type="predicted"/>
<dbReference type="Pfam" id="PF00847">
    <property type="entry name" value="AP2"/>
    <property type="match status" value="1"/>
</dbReference>